<accession>A0A0L0SWR2</accession>
<dbReference type="VEuPathDB" id="FungiDB:AMAG_11285"/>
<gene>
    <name evidence="2" type="ORF">AMAG_11285</name>
</gene>
<organism evidence="2 3">
    <name type="scientific">Allomyces macrogynus (strain ATCC 38327)</name>
    <name type="common">Allomyces javanicus var. macrogynus</name>
    <dbReference type="NCBI Taxonomy" id="578462"/>
    <lineage>
        <taxon>Eukaryota</taxon>
        <taxon>Fungi</taxon>
        <taxon>Fungi incertae sedis</taxon>
        <taxon>Blastocladiomycota</taxon>
        <taxon>Blastocladiomycetes</taxon>
        <taxon>Blastocladiales</taxon>
        <taxon>Blastocladiaceae</taxon>
        <taxon>Allomyces</taxon>
    </lineage>
</organism>
<protein>
    <submittedName>
        <fullName evidence="2">Uncharacterized protein</fullName>
    </submittedName>
</protein>
<evidence type="ECO:0000313" key="2">
    <source>
        <dbReference type="EMBL" id="KNE66794.1"/>
    </source>
</evidence>
<reference evidence="2 3" key="1">
    <citation type="submission" date="2009-11" db="EMBL/GenBank/DDBJ databases">
        <title>Annotation of Allomyces macrogynus ATCC 38327.</title>
        <authorList>
            <consortium name="The Broad Institute Genome Sequencing Platform"/>
            <person name="Russ C."/>
            <person name="Cuomo C."/>
            <person name="Burger G."/>
            <person name="Gray M.W."/>
            <person name="Holland P.W.H."/>
            <person name="King N."/>
            <person name="Lang F.B.F."/>
            <person name="Roger A.J."/>
            <person name="Ruiz-Trillo I."/>
            <person name="Young S.K."/>
            <person name="Zeng Q."/>
            <person name="Gargeya S."/>
            <person name="Fitzgerald M."/>
            <person name="Haas B."/>
            <person name="Abouelleil A."/>
            <person name="Alvarado L."/>
            <person name="Arachchi H.M."/>
            <person name="Berlin A."/>
            <person name="Chapman S.B."/>
            <person name="Gearin G."/>
            <person name="Goldberg J."/>
            <person name="Griggs A."/>
            <person name="Gujja S."/>
            <person name="Hansen M."/>
            <person name="Heiman D."/>
            <person name="Howarth C."/>
            <person name="Larimer J."/>
            <person name="Lui A."/>
            <person name="MacDonald P.J.P."/>
            <person name="McCowen C."/>
            <person name="Montmayeur A."/>
            <person name="Murphy C."/>
            <person name="Neiman D."/>
            <person name="Pearson M."/>
            <person name="Priest M."/>
            <person name="Roberts A."/>
            <person name="Saif S."/>
            <person name="Shea T."/>
            <person name="Sisk P."/>
            <person name="Stolte C."/>
            <person name="Sykes S."/>
            <person name="Wortman J."/>
            <person name="Nusbaum C."/>
            <person name="Birren B."/>
        </authorList>
    </citation>
    <scope>NUCLEOTIDE SEQUENCE [LARGE SCALE GENOMIC DNA]</scope>
    <source>
        <strain evidence="2 3">ATCC 38327</strain>
    </source>
</reference>
<evidence type="ECO:0000313" key="3">
    <source>
        <dbReference type="Proteomes" id="UP000054350"/>
    </source>
</evidence>
<feature type="region of interest" description="Disordered" evidence="1">
    <location>
        <begin position="214"/>
        <end position="233"/>
    </location>
</feature>
<evidence type="ECO:0000256" key="1">
    <source>
        <dbReference type="SAM" id="MobiDB-lite"/>
    </source>
</evidence>
<name>A0A0L0SWR2_ALLM3</name>
<dbReference type="Proteomes" id="UP000054350">
    <property type="component" value="Unassembled WGS sequence"/>
</dbReference>
<dbReference type="AlphaFoldDB" id="A0A0L0SWR2"/>
<reference evidence="3" key="2">
    <citation type="submission" date="2009-11" db="EMBL/GenBank/DDBJ databases">
        <title>The Genome Sequence of Allomyces macrogynus strain ATCC 38327.</title>
        <authorList>
            <consortium name="The Broad Institute Genome Sequencing Platform"/>
            <person name="Russ C."/>
            <person name="Cuomo C."/>
            <person name="Shea T."/>
            <person name="Young S.K."/>
            <person name="Zeng Q."/>
            <person name="Koehrsen M."/>
            <person name="Haas B."/>
            <person name="Borodovsky M."/>
            <person name="Guigo R."/>
            <person name="Alvarado L."/>
            <person name="Berlin A."/>
            <person name="Borenstein D."/>
            <person name="Chen Z."/>
            <person name="Engels R."/>
            <person name="Freedman E."/>
            <person name="Gellesch M."/>
            <person name="Goldberg J."/>
            <person name="Griggs A."/>
            <person name="Gujja S."/>
            <person name="Heiman D."/>
            <person name="Hepburn T."/>
            <person name="Howarth C."/>
            <person name="Jen D."/>
            <person name="Larson L."/>
            <person name="Lewis B."/>
            <person name="Mehta T."/>
            <person name="Park D."/>
            <person name="Pearson M."/>
            <person name="Roberts A."/>
            <person name="Saif S."/>
            <person name="Shenoy N."/>
            <person name="Sisk P."/>
            <person name="Stolte C."/>
            <person name="Sykes S."/>
            <person name="Walk T."/>
            <person name="White J."/>
            <person name="Yandava C."/>
            <person name="Burger G."/>
            <person name="Gray M.W."/>
            <person name="Holland P.W.H."/>
            <person name="King N."/>
            <person name="Lang F.B.F."/>
            <person name="Roger A.J."/>
            <person name="Ruiz-Trillo I."/>
            <person name="Lander E."/>
            <person name="Nusbaum C."/>
        </authorList>
    </citation>
    <scope>NUCLEOTIDE SEQUENCE [LARGE SCALE GENOMIC DNA]</scope>
    <source>
        <strain evidence="3">ATCC 38327</strain>
    </source>
</reference>
<dbReference type="EMBL" id="GG745351">
    <property type="protein sequence ID" value="KNE66794.1"/>
    <property type="molecule type" value="Genomic_DNA"/>
</dbReference>
<keyword evidence="3" id="KW-1185">Reference proteome</keyword>
<sequence length="233" mass="24053">MFSPDHPPAAASAPLRPPLVGCSVPLTALLAAVSSCLRPAPSSWGEFSRIPTTSPTTDPPALSKPRHLVDSFSVASSIHALDAAPMASTDLGTTHSPSFQPPAWDRRAAPVVRGGAEVRPGGTRVLAALKSLLATPHRQVSGWWSEYNSLAYIPGGGDASPSPAQGLEDQDDPVNAQPTAWPAVLPGEGADENDLGGAKRSPFWYDHSALSPGDVPFPPVSVAGSAPRPAPVM</sequence>
<feature type="region of interest" description="Disordered" evidence="1">
    <location>
        <begin position="156"/>
        <end position="199"/>
    </location>
</feature>
<proteinExistence type="predicted"/>